<dbReference type="PANTHER" id="PTHR10828">
    <property type="entry name" value="M-PHASE INDUCER PHOSPHATASE DUAL SPECIFICITY PHOSPHATASE CDC25"/>
    <property type="match status" value="1"/>
</dbReference>
<keyword evidence="12" id="KW-1185">Reference proteome</keyword>
<dbReference type="PROSITE" id="PS50206">
    <property type="entry name" value="RHODANESE_3"/>
    <property type="match status" value="1"/>
</dbReference>
<evidence type="ECO:0000259" key="10">
    <source>
        <dbReference type="PROSITE" id="PS50206"/>
    </source>
</evidence>
<dbReference type="InterPro" id="IPR000751">
    <property type="entry name" value="MPI_Phosphatase"/>
</dbReference>
<reference evidence="11 12" key="1">
    <citation type="journal article" date="2015" name="Genome Biol.">
        <title>Comparative genomics of Steinernema reveals deeply conserved gene regulatory networks.</title>
        <authorList>
            <person name="Dillman A.R."/>
            <person name="Macchietto M."/>
            <person name="Porter C.F."/>
            <person name="Rogers A."/>
            <person name="Williams B."/>
            <person name="Antoshechkin I."/>
            <person name="Lee M.M."/>
            <person name="Goodwin Z."/>
            <person name="Lu X."/>
            <person name="Lewis E.E."/>
            <person name="Goodrich-Blair H."/>
            <person name="Stock S.P."/>
            <person name="Adams B.J."/>
            <person name="Sternberg P.W."/>
            <person name="Mortazavi A."/>
        </authorList>
    </citation>
    <scope>NUCLEOTIDE SEQUENCE [LARGE SCALE GENOMIC DNA]</scope>
    <source>
        <strain evidence="11 12">ALL</strain>
    </source>
</reference>
<dbReference type="EMBL" id="AZBU02000004">
    <property type="protein sequence ID" value="TKR80432.1"/>
    <property type="molecule type" value="Genomic_DNA"/>
</dbReference>
<name>A0A4U5NCX3_STECR</name>
<evidence type="ECO:0000256" key="9">
    <source>
        <dbReference type="SAM" id="MobiDB-lite"/>
    </source>
</evidence>
<dbReference type="GO" id="GO:0000086">
    <property type="term" value="P:G2/M transition of mitotic cell cycle"/>
    <property type="evidence" value="ECO:0007669"/>
    <property type="project" value="TreeGrafter"/>
</dbReference>
<comment type="catalytic activity">
    <reaction evidence="8">
        <text>O-phospho-L-tyrosyl-[protein] + H2O = L-tyrosyl-[protein] + phosphate</text>
        <dbReference type="Rhea" id="RHEA:10684"/>
        <dbReference type="Rhea" id="RHEA-COMP:10136"/>
        <dbReference type="Rhea" id="RHEA-COMP:20101"/>
        <dbReference type="ChEBI" id="CHEBI:15377"/>
        <dbReference type="ChEBI" id="CHEBI:43474"/>
        <dbReference type="ChEBI" id="CHEBI:46858"/>
        <dbReference type="ChEBI" id="CHEBI:61978"/>
        <dbReference type="EC" id="3.1.3.48"/>
    </reaction>
</comment>
<dbReference type="OrthoDB" id="26523at2759"/>
<dbReference type="Proteomes" id="UP000298663">
    <property type="component" value="Unassembled WGS sequence"/>
</dbReference>
<dbReference type="GO" id="GO:0004725">
    <property type="term" value="F:protein tyrosine phosphatase activity"/>
    <property type="evidence" value="ECO:0007669"/>
    <property type="project" value="UniProtKB-EC"/>
</dbReference>
<dbReference type="GO" id="GO:0110032">
    <property type="term" value="P:positive regulation of G2/MI transition of meiotic cell cycle"/>
    <property type="evidence" value="ECO:0007669"/>
    <property type="project" value="TreeGrafter"/>
</dbReference>
<dbReference type="PRINTS" id="PR00716">
    <property type="entry name" value="MPIPHPHTASE"/>
</dbReference>
<accession>A0A4U5NCX3</accession>
<keyword evidence="6" id="KW-0904">Protein phosphatase</keyword>
<dbReference type="InterPro" id="IPR001763">
    <property type="entry name" value="Rhodanese-like_dom"/>
</dbReference>
<evidence type="ECO:0000256" key="1">
    <source>
        <dbReference type="ARBA" id="ARBA00011065"/>
    </source>
</evidence>
<evidence type="ECO:0000313" key="12">
    <source>
        <dbReference type="Proteomes" id="UP000298663"/>
    </source>
</evidence>
<dbReference type="AlphaFoldDB" id="A0A4U5NCX3"/>
<dbReference type="EC" id="3.1.3.48" evidence="2"/>
<evidence type="ECO:0000256" key="2">
    <source>
        <dbReference type="ARBA" id="ARBA00013064"/>
    </source>
</evidence>
<proteinExistence type="inferred from homology"/>
<keyword evidence="4" id="KW-0498">Mitosis</keyword>
<dbReference type="SMART" id="SM00450">
    <property type="entry name" value="RHOD"/>
    <property type="match status" value="1"/>
</dbReference>
<evidence type="ECO:0000256" key="6">
    <source>
        <dbReference type="ARBA" id="ARBA00022912"/>
    </source>
</evidence>
<dbReference type="GO" id="GO:0005737">
    <property type="term" value="C:cytoplasm"/>
    <property type="evidence" value="ECO:0007669"/>
    <property type="project" value="TreeGrafter"/>
</dbReference>
<comment type="similarity">
    <text evidence="1">Belongs to the MPI phosphatase family.</text>
</comment>
<gene>
    <name evidence="11" type="ORF">L596_014506</name>
</gene>
<dbReference type="Gene3D" id="3.40.250.10">
    <property type="entry name" value="Rhodanese-like domain"/>
    <property type="match status" value="1"/>
</dbReference>
<dbReference type="PANTHER" id="PTHR10828:SF76">
    <property type="entry name" value="M-PHASE INDUCER PHOSPHATASE"/>
    <property type="match status" value="1"/>
</dbReference>
<dbReference type="Pfam" id="PF00581">
    <property type="entry name" value="Rhodanese"/>
    <property type="match status" value="1"/>
</dbReference>
<dbReference type="FunFam" id="3.40.250.10:FF:000021">
    <property type="entry name" value="M-phase inducer phosphatase cdc-25.2"/>
    <property type="match status" value="1"/>
</dbReference>
<dbReference type="STRING" id="34508.A0A4U5NCX3"/>
<evidence type="ECO:0000256" key="7">
    <source>
        <dbReference type="ARBA" id="ARBA00023306"/>
    </source>
</evidence>
<feature type="compositionally biased region" description="Low complexity" evidence="9">
    <location>
        <begin position="230"/>
        <end position="239"/>
    </location>
</feature>
<keyword evidence="3" id="KW-0132">Cell division</keyword>
<feature type="region of interest" description="Disordered" evidence="9">
    <location>
        <begin position="211"/>
        <end position="247"/>
    </location>
</feature>
<sequence length="267" mass="30915">MAPAQTCEGIPNFNLPSFCSPWKTPQPETPSTSHYHLPALSPVASQIQSSAFRSISAHVLANLINTLSHEEFTAKYCLVDCRYPYEYCGGHIKHATNLFDPEEINQMFYPDDEEEAFKMRQKIPIFYCEFSQKRGPQMGHKLREIDRMRNEHSYPQVDFPEIYLLDRGYSNFFSQCGSPVLCQPMEYVKMLDKRHRANLHHFSFHHSRSSIYRSSSHGDSRRDMKRRRASGSSESSQDSATTPVGRARILYRETKNAKIARKLFYVS</sequence>
<evidence type="ECO:0000256" key="8">
    <source>
        <dbReference type="ARBA" id="ARBA00051722"/>
    </source>
</evidence>
<dbReference type="InterPro" id="IPR036873">
    <property type="entry name" value="Rhodanese-like_dom_sf"/>
</dbReference>
<evidence type="ECO:0000313" key="11">
    <source>
        <dbReference type="EMBL" id="TKR80432.1"/>
    </source>
</evidence>
<dbReference type="GO" id="GO:0051301">
    <property type="term" value="P:cell division"/>
    <property type="evidence" value="ECO:0007669"/>
    <property type="project" value="UniProtKB-KW"/>
</dbReference>
<keyword evidence="7" id="KW-0131">Cell cycle</keyword>
<evidence type="ECO:0000256" key="4">
    <source>
        <dbReference type="ARBA" id="ARBA00022776"/>
    </source>
</evidence>
<protein>
    <recommendedName>
        <fullName evidence="2">protein-tyrosine-phosphatase</fullName>
        <ecNumber evidence="2">3.1.3.48</ecNumber>
    </recommendedName>
</protein>
<keyword evidence="5" id="KW-0378">Hydrolase</keyword>
<dbReference type="SUPFAM" id="SSF52821">
    <property type="entry name" value="Rhodanese/Cell cycle control phosphatase"/>
    <property type="match status" value="1"/>
</dbReference>
<dbReference type="GO" id="GO:0005634">
    <property type="term" value="C:nucleus"/>
    <property type="evidence" value="ECO:0007669"/>
    <property type="project" value="TreeGrafter"/>
</dbReference>
<organism evidence="11 12">
    <name type="scientific">Steinernema carpocapsae</name>
    <name type="common">Entomopathogenic nematode</name>
    <dbReference type="NCBI Taxonomy" id="34508"/>
    <lineage>
        <taxon>Eukaryota</taxon>
        <taxon>Metazoa</taxon>
        <taxon>Ecdysozoa</taxon>
        <taxon>Nematoda</taxon>
        <taxon>Chromadorea</taxon>
        <taxon>Rhabditida</taxon>
        <taxon>Tylenchina</taxon>
        <taxon>Panagrolaimomorpha</taxon>
        <taxon>Strongyloidoidea</taxon>
        <taxon>Steinernematidae</taxon>
        <taxon>Steinernema</taxon>
    </lineage>
</organism>
<evidence type="ECO:0000256" key="5">
    <source>
        <dbReference type="ARBA" id="ARBA00022801"/>
    </source>
</evidence>
<reference evidence="11 12" key="2">
    <citation type="journal article" date="2019" name="G3 (Bethesda)">
        <title>Hybrid Assembly of the Genome of the Entomopathogenic Nematode Steinernema carpocapsae Identifies the X-Chromosome.</title>
        <authorList>
            <person name="Serra L."/>
            <person name="Macchietto M."/>
            <person name="Macias-Munoz A."/>
            <person name="McGill C.J."/>
            <person name="Rodriguez I.M."/>
            <person name="Rodriguez B."/>
            <person name="Murad R."/>
            <person name="Mortazavi A."/>
        </authorList>
    </citation>
    <scope>NUCLEOTIDE SEQUENCE [LARGE SCALE GENOMIC DNA]</scope>
    <source>
        <strain evidence="11 12">ALL</strain>
    </source>
</reference>
<evidence type="ECO:0000256" key="3">
    <source>
        <dbReference type="ARBA" id="ARBA00022618"/>
    </source>
</evidence>
<feature type="domain" description="Rhodanese" evidence="10">
    <location>
        <begin position="72"/>
        <end position="181"/>
    </location>
</feature>
<dbReference type="GO" id="GO:0010971">
    <property type="term" value="P:positive regulation of G2/M transition of mitotic cell cycle"/>
    <property type="evidence" value="ECO:0007669"/>
    <property type="project" value="TreeGrafter"/>
</dbReference>
<comment type="caution">
    <text evidence="11">The sequence shown here is derived from an EMBL/GenBank/DDBJ whole genome shotgun (WGS) entry which is preliminary data.</text>
</comment>